<comment type="caution">
    <text evidence="1">The sequence shown here is derived from an EMBL/GenBank/DDBJ whole genome shotgun (WGS) entry which is preliminary data.</text>
</comment>
<keyword evidence="2" id="KW-1185">Reference proteome</keyword>
<dbReference type="Proteomes" id="UP001153365">
    <property type="component" value="Unassembled WGS sequence"/>
</dbReference>
<sequence>MFDEMETVVKARLVAKKRENLKGGGIGLAGLGWAGSWASRGGWAGKGRLGLGLAWLGWVLWQVGEAGQARAGCKLLSDAKDLTPSSYTGYKLFSALKQ</sequence>
<evidence type="ECO:0000313" key="1">
    <source>
        <dbReference type="EMBL" id="CAH7677086.1"/>
    </source>
</evidence>
<dbReference type="EMBL" id="CALTRL010002899">
    <property type="protein sequence ID" value="CAH7677086.1"/>
    <property type="molecule type" value="Genomic_DNA"/>
</dbReference>
<protein>
    <submittedName>
        <fullName evidence="1">Uncharacterized protein</fullName>
    </submittedName>
</protein>
<reference evidence="1" key="1">
    <citation type="submission" date="2022-06" db="EMBL/GenBank/DDBJ databases">
        <authorList>
            <consortium name="SYNGENTA / RWTH Aachen University"/>
        </authorList>
    </citation>
    <scope>NUCLEOTIDE SEQUENCE</scope>
</reference>
<dbReference type="AlphaFoldDB" id="A0AAV0B1J2"/>
<evidence type="ECO:0000313" key="2">
    <source>
        <dbReference type="Proteomes" id="UP001153365"/>
    </source>
</evidence>
<gene>
    <name evidence="1" type="ORF">PPACK8108_LOCUS12211</name>
</gene>
<proteinExistence type="predicted"/>
<accession>A0AAV0B1J2</accession>
<organism evidence="1 2">
    <name type="scientific">Phakopsora pachyrhizi</name>
    <name type="common">Asian soybean rust disease fungus</name>
    <dbReference type="NCBI Taxonomy" id="170000"/>
    <lineage>
        <taxon>Eukaryota</taxon>
        <taxon>Fungi</taxon>
        <taxon>Dikarya</taxon>
        <taxon>Basidiomycota</taxon>
        <taxon>Pucciniomycotina</taxon>
        <taxon>Pucciniomycetes</taxon>
        <taxon>Pucciniales</taxon>
        <taxon>Phakopsoraceae</taxon>
        <taxon>Phakopsora</taxon>
    </lineage>
</organism>
<name>A0AAV0B1J2_PHAPC</name>